<comment type="caution">
    <text evidence="1">The sequence shown here is derived from an EMBL/GenBank/DDBJ whole genome shotgun (WGS) entry which is preliminary data.</text>
</comment>
<dbReference type="EMBL" id="MFQS01000008">
    <property type="protein sequence ID" value="OGH83901.1"/>
    <property type="molecule type" value="Genomic_DNA"/>
</dbReference>
<gene>
    <name evidence="1" type="ORF">A2373_00725</name>
</gene>
<reference evidence="1 2" key="1">
    <citation type="journal article" date="2016" name="Nat. Commun.">
        <title>Thousands of microbial genomes shed light on interconnected biogeochemical processes in an aquifer system.</title>
        <authorList>
            <person name="Anantharaman K."/>
            <person name="Brown C.T."/>
            <person name="Hug L.A."/>
            <person name="Sharon I."/>
            <person name="Castelle C.J."/>
            <person name="Probst A.J."/>
            <person name="Thomas B.C."/>
            <person name="Singh A."/>
            <person name="Wilkins M.J."/>
            <person name="Karaoz U."/>
            <person name="Brodie E.L."/>
            <person name="Williams K.H."/>
            <person name="Hubbard S.S."/>
            <person name="Banfield J.F."/>
        </authorList>
    </citation>
    <scope>NUCLEOTIDE SEQUENCE [LARGE SCALE GENOMIC DNA]</scope>
</reference>
<accession>A0A1F6NIZ6</accession>
<proteinExistence type="predicted"/>
<dbReference type="Gene3D" id="1.10.3210.10">
    <property type="entry name" value="Hypothetical protein af1432"/>
    <property type="match status" value="1"/>
</dbReference>
<dbReference type="Proteomes" id="UP000176300">
    <property type="component" value="Unassembled WGS sequence"/>
</dbReference>
<dbReference type="STRING" id="1798697.A2373_00725"/>
<dbReference type="AlphaFoldDB" id="A0A1F6NIZ6"/>
<sequence>MSSLKTYISQLAVDFEQETRRITESLKKIRRWRSSHKPGRIARLRRGLAIIFAWVASLFSALSRRVDSWNTTVENVLEHKFKLVLLIIRMLVVERARGNPHRLDFFRVLSWPPLHDMAEGDSRSEGDVNYWTKRKTSETEAASRNLEDEILQDIMGRLFSLRYRDFHPRNLDVYCVPIDEKIFWSAAEKIGFCLFMLEEIKIGRISRARQLRFYNNVNYKLVDWLRTNAWHFDSVREIVEGEIMPKWKALEKLVLRAY</sequence>
<organism evidence="1 2">
    <name type="scientific">Candidatus Magasanikbacteria bacterium RIFOXYB1_FULL_40_15</name>
    <dbReference type="NCBI Taxonomy" id="1798697"/>
    <lineage>
        <taxon>Bacteria</taxon>
        <taxon>Candidatus Magasanikiibacteriota</taxon>
    </lineage>
</organism>
<evidence type="ECO:0000313" key="1">
    <source>
        <dbReference type="EMBL" id="OGH83901.1"/>
    </source>
</evidence>
<protein>
    <submittedName>
        <fullName evidence="1">Uncharacterized protein</fullName>
    </submittedName>
</protein>
<evidence type="ECO:0000313" key="2">
    <source>
        <dbReference type="Proteomes" id="UP000176300"/>
    </source>
</evidence>
<name>A0A1F6NIZ6_9BACT</name>